<sequence length="206" mass="22637">MLRLGYAWAAIGRHTTPLLRRWSGRHPDIELQLVRHNTPTSGLIEGHVDAAVVRTPVAGLRLDSVVVGLERRLVAFAADDPQWRRRRSLRMAEIAQRTVVIDPRTGTTTSELWQDGSPPTRFIHSGDVDEWLDAIAAGQGVGVTAEATAAHHSRPGVVFRPVADGPPIPVHLAWWQASPPPGLTDLIDEVADLYRATHRPASKHLL</sequence>
<dbReference type="RefSeq" id="WP_379570587.1">
    <property type="nucleotide sequence ID" value="NZ_JBHSQK010000090.1"/>
</dbReference>
<organism evidence="6 7">
    <name type="scientific">Pseudonocardia lutea</name>
    <dbReference type="NCBI Taxonomy" id="2172015"/>
    <lineage>
        <taxon>Bacteria</taxon>
        <taxon>Bacillati</taxon>
        <taxon>Actinomycetota</taxon>
        <taxon>Actinomycetes</taxon>
        <taxon>Pseudonocardiales</taxon>
        <taxon>Pseudonocardiaceae</taxon>
        <taxon>Pseudonocardia</taxon>
    </lineage>
</organism>
<keyword evidence="4" id="KW-0804">Transcription</keyword>
<dbReference type="Pfam" id="PF03466">
    <property type="entry name" value="LysR_substrate"/>
    <property type="match status" value="1"/>
</dbReference>
<dbReference type="InterPro" id="IPR005119">
    <property type="entry name" value="LysR_subst-bd"/>
</dbReference>
<name>A0ABW1IED8_9PSEU</name>
<keyword evidence="7" id="KW-1185">Reference proteome</keyword>
<dbReference type="PANTHER" id="PTHR30346">
    <property type="entry name" value="TRANSCRIPTIONAL DUAL REGULATOR HCAR-RELATED"/>
    <property type="match status" value="1"/>
</dbReference>
<evidence type="ECO:0000256" key="1">
    <source>
        <dbReference type="ARBA" id="ARBA00009437"/>
    </source>
</evidence>
<dbReference type="EMBL" id="JBHSQK010000090">
    <property type="protein sequence ID" value="MFC5952051.1"/>
    <property type="molecule type" value="Genomic_DNA"/>
</dbReference>
<keyword evidence="2" id="KW-0805">Transcription regulation</keyword>
<evidence type="ECO:0000313" key="6">
    <source>
        <dbReference type="EMBL" id="MFC5952051.1"/>
    </source>
</evidence>
<evidence type="ECO:0000256" key="4">
    <source>
        <dbReference type="ARBA" id="ARBA00023163"/>
    </source>
</evidence>
<evidence type="ECO:0000256" key="3">
    <source>
        <dbReference type="ARBA" id="ARBA00023125"/>
    </source>
</evidence>
<reference evidence="7" key="1">
    <citation type="journal article" date="2019" name="Int. J. Syst. Evol. Microbiol.">
        <title>The Global Catalogue of Microorganisms (GCM) 10K type strain sequencing project: providing services to taxonomists for standard genome sequencing and annotation.</title>
        <authorList>
            <consortium name="The Broad Institute Genomics Platform"/>
            <consortium name="The Broad Institute Genome Sequencing Center for Infectious Disease"/>
            <person name="Wu L."/>
            <person name="Ma J."/>
        </authorList>
    </citation>
    <scope>NUCLEOTIDE SEQUENCE [LARGE SCALE GENOMIC DNA]</scope>
    <source>
        <strain evidence="7">CGMCC 4.7397</strain>
    </source>
</reference>
<comment type="similarity">
    <text evidence="1">Belongs to the LysR transcriptional regulatory family.</text>
</comment>
<dbReference type="SUPFAM" id="SSF53850">
    <property type="entry name" value="Periplasmic binding protein-like II"/>
    <property type="match status" value="1"/>
</dbReference>
<dbReference type="PANTHER" id="PTHR30346:SF0">
    <property type="entry name" value="HCA OPERON TRANSCRIPTIONAL ACTIVATOR HCAR"/>
    <property type="match status" value="1"/>
</dbReference>
<protein>
    <submittedName>
        <fullName evidence="6">LysR family substrate-binding domain-containing protein</fullName>
    </submittedName>
</protein>
<evidence type="ECO:0000313" key="7">
    <source>
        <dbReference type="Proteomes" id="UP001596119"/>
    </source>
</evidence>
<dbReference type="Gene3D" id="3.40.190.10">
    <property type="entry name" value="Periplasmic binding protein-like II"/>
    <property type="match status" value="2"/>
</dbReference>
<gene>
    <name evidence="6" type="ORF">ACFQH9_27685</name>
</gene>
<evidence type="ECO:0000259" key="5">
    <source>
        <dbReference type="Pfam" id="PF03466"/>
    </source>
</evidence>
<dbReference type="CDD" id="cd08414">
    <property type="entry name" value="PBP2_LTTR_aromatics_like"/>
    <property type="match status" value="1"/>
</dbReference>
<comment type="caution">
    <text evidence="6">The sequence shown here is derived from an EMBL/GenBank/DDBJ whole genome shotgun (WGS) entry which is preliminary data.</text>
</comment>
<feature type="domain" description="LysR substrate-binding" evidence="5">
    <location>
        <begin position="2"/>
        <end position="192"/>
    </location>
</feature>
<accession>A0ABW1IED8</accession>
<proteinExistence type="inferred from homology"/>
<dbReference type="Proteomes" id="UP001596119">
    <property type="component" value="Unassembled WGS sequence"/>
</dbReference>
<evidence type="ECO:0000256" key="2">
    <source>
        <dbReference type="ARBA" id="ARBA00023015"/>
    </source>
</evidence>
<keyword evidence="3" id="KW-0238">DNA-binding</keyword>